<evidence type="ECO:0000313" key="8">
    <source>
        <dbReference type="EMBL" id="CAF1315027.1"/>
    </source>
</evidence>
<dbReference type="Pfam" id="PF01436">
    <property type="entry name" value="NHL"/>
    <property type="match status" value="2"/>
</dbReference>
<sequence>MATTTDKIPCVKCKKPKNTLTCHGCSQAFCLNHINEHHNELSEQLVTIEDQFNELRIEIDEQKSELQKHELIKINRWESDSIEKIRQVANEVRHELSSYGNILITDLNSKLKQLAEKLDQCRREDDFIDTDIQFFNEKLTQLRDTLNNPFNFEIEQDSTSFIEKLRLTIKIPSLHNENLNANVKWIQDGVTVAGGNVQGGGINQFNHPWSLCVDNYQTVYIADCYNHRIVEWKYGAMTGRVVAGGNGSGNLLDQLHYPADIIIDKERDSLIVCDYTNRRVVRWDRQDGKIGETIIDDIGCWGLTMDDDGFLYVVDKDRHEVRRYKMGEDQGVLVAGGNGPGNRLDQLYDPKYVFVDQEHSVYVSDSSNHRVMKWMKDAKEGIVMTGSQGQGNNLTQLSNPLGIVVDRSGTLYVADCSNHRIMSWCQGATQGSVIVGGNGQGRQTNQLSGPIGVSSSSPSSDSVREMI</sequence>
<evidence type="ECO:0000256" key="1">
    <source>
        <dbReference type="ARBA" id="ARBA00022729"/>
    </source>
</evidence>
<keyword evidence="5" id="KW-0175">Coiled coil</keyword>
<keyword evidence="10" id="KW-1185">Reference proteome</keyword>
<dbReference type="InterPro" id="IPR011042">
    <property type="entry name" value="6-blade_b-propeller_TolB-like"/>
</dbReference>
<dbReference type="EMBL" id="CAJNOH010000905">
    <property type="protein sequence ID" value="CAF1145911.1"/>
    <property type="molecule type" value="Genomic_DNA"/>
</dbReference>
<evidence type="ECO:0000256" key="5">
    <source>
        <dbReference type="SAM" id="Coils"/>
    </source>
</evidence>
<dbReference type="GO" id="GO:0005576">
    <property type="term" value="C:extracellular region"/>
    <property type="evidence" value="ECO:0007669"/>
    <property type="project" value="TreeGrafter"/>
</dbReference>
<evidence type="ECO:0000313" key="9">
    <source>
        <dbReference type="Proteomes" id="UP000663854"/>
    </source>
</evidence>
<evidence type="ECO:0000256" key="3">
    <source>
        <dbReference type="ARBA" id="ARBA00023180"/>
    </source>
</evidence>
<dbReference type="Proteomes" id="UP000663854">
    <property type="component" value="Unassembled WGS sequence"/>
</dbReference>
<gene>
    <name evidence="8" type="ORF">JXQ802_LOCUS30231</name>
    <name evidence="7" type="ORF">PYM288_LOCUS21961</name>
</gene>
<keyword evidence="2" id="KW-0677">Repeat</keyword>
<dbReference type="Proteomes" id="UP000663870">
    <property type="component" value="Unassembled WGS sequence"/>
</dbReference>
<reference evidence="7" key="1">
    <citation type="submission" date="2021-02" db="EMBL/GenBank/DDBJ databases">
        <authorList>
            <person name="Nowell W R."/>
        </authorList>
    </citation>
    <scope>NUCLEOTIDE SEQUENCE</scope>
</reference>
<name>A0A814SDF3_9BILA</name>
<evidence type="ECO:0000256" key="2">
    <source>
        <dbReference type="ARBA" id="ARBA00022737"/>
    </source>
</evidence>
<keyword evidence="3" id="KW-0325">Glycoprotein</keyword>
<comment type="caution">
    <text evidence="7">The sequence shown here is derived from an EMBL/GenBank/DDBJ whole genome shotgun (WGS) entry which is preliminary data.</text>
</comment>
<dbReference type="PANTHER" id="PTHR10680:SF28">
    <property type="entry name" value="SMP-30_GLUCONOLACTONASE_LRE-LIKE REGION DOMAIN-CONTAINING PROTEIN"/>
    <property type="match status" value="1"/>
</dbReference>
<feature type="repeat" description="NHL" evidence="4">
    <location>
        <begin position="396"/>
        <end position="421"/>
    </location>
</feature>
<dbReference type="AlphaFoldDB" id="A0A814SDF3"/>
<proteinExistence type="predicted"/>
<evidence type="ECO:0000256" key="6">
    <source>
        <dbReference type="SAM" id="MobiDB-lite"/>
    </source>
</evidence>
<feature type="region of interest" description="Disordered" evidence="6">
    <location>
        <begin position="438"/>
        <end position="467"/>
    </location>
</feature>
<evidence type="ECO:0000313" key="10">
    <source>
        <dbReference type="Proteomes" id="UP000663870"/>
    </source>
</evidence>
<dbReference type="EMBL" id="CAJNOL010001218">
    <property type="protein sequence ID" value="CAF1315027.1"/>
    <property type="molecule type" value="Genomic_DNA"/>
</dbReference>
<feature type="compositionally biased region" description="Low complexity" evidence="6">
    <location>
        <begin position="448"/>
        <end position="461"/>
    </location>
</feature>
<accession>A0A814SDF3</accession>
<evidence type="ECO:0000256" key="4">
    <source>
        <dbReference type="PROSITE-ProRule" id="PRU00504"/>
    </source>
</evidence>
<feature type="coiled-coil region" evidence="5">
    <location>
        <begin position="31"/>
        <end position="72"/>
    </location>
</feature>
<dbReference type="CDD" id="cd05819">
    <property type="entry name" value="NHL"/>
    <property type="match status" value="1"/>
</dbReference>
<feature type="repeat" description="NHL" evidence="4">
    <location>
        <begin position="199"/>
        <end position="235"/>
    </location>
</feature>
<dbReference type="PROSITE" id="PS51125">
    <property type="entry name" value="NHL"/>
    <property type="match status" value="2"/>
</dbReference>
<evidence type="ECO:0000313" key="7">
    <source>
        <dbReference type="EMBL" id="CAF1145911.1"/>
    </source>
</evidence>
<dbReference type="SUPFAM" id="SSF101898">
    <property type="entry name" value="NHL repeat"/>
    <property type="match status" value="1"/>
</dbReference>
<keyword evidence="1" id="KW-0732">Signal</keyword>
<dbReference type="Gene3D" id="2.120.10.30">
    <property type="entry name" value="TolB, C-terminal domain"/>
    <property type="match status" value="2"/>
</dbReference>
<dbReference type="InterPro" id="IPR001258">
    <property type="entry name" value="NHL_repeat"/>
</dbReference>
<organism evidence="7 9">
    <name type="scientific">Rotaria sordida</name>
    <dbReference type="NCBI Taxonomy" id="392033"/>
    <lineage>
        <taxon>Eukaryota</taxon>
        <taxon>Metazoa</taxon>
        <taxon>Spiralia</taxon>
        <taxon>Gnathifera</taxon>
        <taxon>Rotifera</taxon>
        <taxon>Eurotatoria</taxon>
        <taxon>Bdelloidea</taxon>
        <taxon>Philodinida</taxon>
        <taxon>Philodinidae</taxon>
        <taxon>Rotaria</taxon>
    </lineage>
</organism>
<protein>
    <submittedName>
        <fullName evidence="7">Uncharacterized protein</fullName>
    </submittedName>
</protein>
<dbReference type="PANTHER" id="PTHR10680">
    <property type="entry name" value="PEPTIDYL-GLYCINE ALPHA-AMIDATING MONOOXYGENASE"/>
    <property type="match status" value="1"/>
</dbReference>